<evidence type="ECO:0000256" key="1">
    <source>
        <dbReference type="ARBA" id="ARBA00004123"/>
    </source>
</evidence>
<proteinExistence type="inferred from homology"/>
<accession>A0A4P9ZU55</accession>
<keyword evidence="10" id="KW-1185">Reference proteome</keyword>
<dbReference type="InterPro" id="IPR036420">
    <property type="entry name" value="BRCT_dom_sf"/>
</dbReference>
<evidence type="ECO:0000313" key="10">
    <source>
        <dbReference type="Proteomes" id="UP000268162"/>
    </source>
</evidence>
<evidence type="ECO:0000256" key="6">
    <source>
        <dbReference type="ARBA" id="ARBA00023242"/>
    </source>
</evidence>
<keyword evidence="5" id="KW-0067">ATP-binding</keyword>
<dbReference type="CDD" id="cd17752">
    <property type="entry name" value="BRCT_RFC1"/>
    <property type="match status" value="1"/>
</dbReference>
<feature type="compositionally biased region" description="Polar residues" evidence="7">
    <location>
        <begin position="27"/>
        <end position="43"/>
    </location>
</feature>
<evidence type="ECO:0000313" key="9">
    <source>
        <dbReference type="EMBL" id="RKP37057.1"/>
    </source>
</evidence>
<name>A0A4P9ZU55_9FUNG</name>
<comment type="subcellular location">
    <subcellularLocation>
        <location evidence="1">Nucleus</location>
    </subcellularLocation>
</comment>
<comment type="similarity">
    <text evidence="2">Belongs to the activator 1 large subunit family.</text>
</comment>
<dbReference type="AlphaFoldDB" id="A0A4P9ZU55"/>
<dbReference type="PROSITE" id="PS50172">
    <property type="entry name" value="BRCT"/>
    <property type="match status" value="1"/>
</dbReference>
<dbReference type="GO" id="GO:0006260">
    <property type="term" value="P:DNA replication"/>
    <property type="evidence" value="ECO:0007669"/>
    <property type="project" value="UniProtKB-KW"/>
</dbReference>
<keyword evidence="4" id="KW-0547">Nucleotide-binding</keyword>
<dbReference type="Gene3D" id="3.40.50.10190">
    <property type="entry name" value="BRCT domain"/>
    <property type="match status" value="1"/>
</dbReference>
<dbReference type="STRING" id="215637.A0A4P9ZU55"/>
<keyword evidence="6" id="KW-0539">Nucleus</keyword>
<protein>
    <recommendedName>
        <fullName evidence="8">BRCT domain-containing protein</fullName>
    </recommendedName>
</protein>
<evidence type="ECO:0000256" key="5">
    <source>
        <dbReference type="ARBA" id="ARBA00022840"/>
    </source>
</evidence>
<feature type="compositionally biased region" description="Low complexity" evidence="7">
    <location>
        <begin position="232"/>
        <end position="268"/>
    </location>
</feature>
<gene>
    <name evidence="9" type="ORF">BJ085DRAFT_37935</name>
</gene>
<dbReference type="SUPFAM" id="SSF52113">
    <property type="entry name" value="BRCT domain"/>
    <property type="match status" value="1"/>
</dbReference>
<organism evidence="9 10">
    <name type="scientific">Dimargaris cristalligena</name>
    <dbReference type="NCBI Taxonomy" id="215637"/>
    <lineage>
        <taxon>Eukaryota</taxon>
        <taxon>Fungi</taxon>
        <taxon>Fungi incertae sedis</taxon>
        <taxon>Zoopagomycota</taxon>
        <taxon>Kickxellomycotina</taxon>
        <taxon>Dimargaritomycetes</taxon>
        <taxon>Dimargaritales</taxon>
        <taxon>Dimargaritaceae</taxon>
        <taxon>Dimargaris</taxon>
    </lineage>
</organism>
<keyword evidence="3" id="KW-0235">DNA replication</keyword>
<evidence type="ECO:0000256" key="7">
    <source>
        <dbReference type="SAM" id="MobiDB-lite"/>
    </source>
</evidence>
<evidence type="ECO:0000256" key="4">
    <source>
        <dbReference type="ARBA" id="ARBA00022741"/>
    </source>
</evidence>
<dbReference type="FunFam" id="3.40.50.10190:FF:000001">
    <property type="entry name" value="Replication factor C subunit 1"/>
    <property type="match status" value="1"/>
</dbReference>
<evidence type="ECO:0000256" key="3">
    <source>
        <dbReference type="ARBA" id="ARBA00022705"/>
    </source>
</evidence>
<feature type="region of interest" description="Disordered" evidence="7">
    <location>
        <begin position="1"/>
        <end position="101"/>
    </location>
</feature>
<sequence length="268" mass="28313">MGRSKKQPRQEPLQGRSPESPEDSKKATSSQGSRNTSGSNTKPNPGASISVIEIDPPITRSTDSPDSIPTPMPAKSKHPMSPSALTSNKKRRMNSPPEDDPVQAILARFGELVTTVPEKKSYNHWAKKPSAGPSAPGSKEVPRGDPSCLTGLTFVITGELPCIARSDTEDLIKRHGGRVTSAPSSKTTFVIVGDDPGSSKLEKAQKLKIKTLDEDSLFDLIRALSAQKQSTPASNSEPSVPSVSSPVTTGPRVTSPSPQSSTPAASQK</sequence>
<dbReference type="Proteomes" id="UP000268162">
    <property type="component" value="Unassembled WGS sequence"/>
</dbReference>
<dbReference type="Pfam" id="PF00533">
    <property type="entry name" value="BRCT"/>
    <property type="match status" value="1"/>
</dbReference>
<feature type="domain" description="BRCT" evidence="8">
    <location>
        <begin position="144"/>
        <end position="222"/>
    </location>
</feature>
<feature type="region of interest" description="Disordered" evidence="7">
    <location>
        <begin position="122"/>
        <end position="147"/>
    </location>
</feature>
<dbReference type="SMART" id="SM00292">
    <property type="entry name" value="BRCT"/>
    <property type="match status" value="1"/>
</dbReference>
<dbReference type="EMBL" id="ML002550">
    <property type="protein sequence ID" value="RKP37057.1"/>
    <property type="molecule type" value="Genomic_DNA"/>
</dbReference>
<dbReference type="GO" id="GO:0005524">
    <property type="term" value="F:ATP binding"/>
    <property type="evidence" value="ECO:0007669"/>
    <property type="project" value="UniProtKB-KW"/>
</dbReference>
<evidence type="ECO:0000259" key="8">
    <source>
        <dbReference type="PROSITE" id="PS50172"/>
    </source>
</evidence>
<feature type="region of interest" description="Disordered" evidence="7">
    <location>
        <begin position="226"/>
        <end position="268"/>
    </location>
</feature>
<dbReference type="GO" id="GO:0005634">
    <property type="term" value="C:nucleus"/>
    <property type="evidence" value="ECO:0007669"/>
    <property type="project" value="UniProtKB-SubCell"/>
</dbReference>
<reference evidence="10" key="1">
    <citation type="journal article" date="2018" name="Nat. Microbiol.">
        <title>Leveraging single-cell genomics to expand the fungal tree of life.</title>
        <authorList>
            <person name="Ahrendt S.R."/>
            <person name="Quandt C.A."/>
            <person name="Ciobanu D."/>
            <person name="Clum A."/>
            <person name="Salamov A."/>
            <person name="Andreopoulos B."/>
            <person name="Cheng J.F."/>
            <person name="Woyke T."/>
            <person name="Pelin A."/>
            <person name="Henrissat B."/>
            <person name="Reynolds N.K."/>
            <person name="Benny G.L."/>
            <person name="Smith M.E."/>
            <person name="James T.Y."/>
            <person name="Grigoriev I.V."/>
        </authorList>
    </citation>
    <scope>NUCLEOTIDE SEQUENCE [LARGE SCALE GENOMIC DNA]</scope>
    <source>
        <strain evidence="10">RSA 468</strain>
    </source>
</reference>
<dbReference type="InterPro" id="IPR001357">
    <property type="entry name" value="BRCT_dom"/>
</dbReference>
<evidence type="ECO:0000256" key="2">
    <source>
        <dbReference type="ARBA" id="ARBA00006116"/>
    </source>
</evidence>